<accession>A0A917Q844</accession>
<gene>
    <name evidence="2" type="ORF">GCM10011322_22200</name>
</gene>
<feature type="region of interest" description="Disordered" evidence="1">
    <location>
        <begin position="1"/>
        <end position="25"/>
    </location>
</feature>
<organism evidence="2 3">
    <name type="scientific">Salinarimonas ramus</name>
    <dbReference type="NCBI Taxonomy" id="690164"/>
    <lineage>
        <taxon>Bacteria</taxon>
        <taxon>Pseudomonadati</taxon>
        <taxon>Pseudomonadota</taxon>
        <taxon>Alphaproteobacteria</taxon>
        <taxon>Hyphomicrobiales</taxon>
        <taxon>Salinarimonadaceae</taxon>
        <taxon>Salinarimonas</taxon>
    </lineage>
</organism>
<evidence type="ECO:0000256" key="1">
    <source>
        <dbReference type="SAM" id="MobiDB-lite"/>
    </source>
</evidence>
<dbReference type="Proteomes" id="UP000600449">
    <property type="component" value="Unassembled WGS sequence"/>
</dbReference>
<evidence type="ECO:0000313" key="3">
    <source>
        <dbReference type="Proteomes" id="UP000600449"/>
    </source>
</evidence>
<dbReference type="AlphaFoldDB" id="A0A917Q844"/>
<protein>
    <submittedName>
        <fullName evidence="2">Uncharacterized protein</fullName>
    </submittedName>
</protein>
<keyword evidence="3" id="KW-1185">Reference proteome</keyword>
<sequence length="118" mass="12705">MRPVDTADRSSEGASARVRHGAGPVLSTKRMETIMTRITRTLVAAALALAASSPAFASLPSEITIYDQPQQQDGFFKPQAQSRPLDVEATGSIGAPVMGGKDVWQLRETIRRNAEDHS</sequence>
<comment type="caution">
    <text evidence="2">The sequence shown here is derived from an EMBL/GenBank/DDBJ whole genome shotgun (WGS) entry which is preliminary data.</text>
</comment>
<reference evidence="2 3" key="1">
    <citation type="journal article" date="2014" name="Int. J. Syst. Evol. Microbiol.">
        <title>Complete genome sequence of Corynebacterium casei LMG S-19264T (=DSM 44701T), isolated from a smear-ripened cheese.</title>
        <authorList>
            <consortium name="US DOE Joint Genome Institute (JGI-PGF)"/>
            <person name="Walter F."/>
            <person name="Albersmeier A."/>
            <person name="Kalinowski J."/>
            <person name="Ruckert C."/>
        </authorList>
    </citation>
    <scope>NUCLEOTIDE SEQUENCE [LARGE SCALE GENOMIC DNA]</scope>
    <source>
        <strain evidence="2 3">CGMCC 1.9161</strain>
    </source>
</reference>
<evidence type="ECO:0000313" key="2">
    <source>
        <dbReference type="EMBL" id="GGK34973.1"/>
    </source>
</evidence>
<dbReference type="EMBL" id="BMMF01000006">
    <property type="protein sequence ID" value="GGK34973.1"/>
    <property type="molecule type" value="Genomic_DNA"/>
</dbReference>
<proteinExistence type="predicted"/>
<feature type="compositionally biased region" description="Basic and acidic residues" evidence="1">
    <location>
        <begin position="1"/>
        <end position="11"/>
    </location>
</feature>
<name>A0A917Q844_9HYPH</name>